<dbReference type="Proteomes" id="UP000535491">
    <property type="component" value="Unassembled WGS sequence"/>
</dbReference>
<sequence length="541" mass="61229">MDPTTRKQTYSFQEFLDRRDTYDFYRDNPFFQELLRSFVSEGEFPALHEQLLQFSPKVSNRWRDLAEQAARPELHPVLQHYNAYNQRIDRIVRSEQALALEREIFSEGLFSGKTAPWELISKRFLLHQNGEAGVMCPLACTEGLIALIEHFPEDQTPELEHILAHCKEGIEGDFAMGAQFMTEIQGGSDIPANQLEAVPEPDGKRFRLYGQKFFCSATQADYTVVTAKVRGSDKVSTFIVPSWLPGNKEKEIRNDYTIRRLKRKLGTTELPTGEIEYQGAVAYPVGPLHKGVAVPVGIVLTLSRMDIGLASGAFMMRAAREAQMYAEFRKAFGRRVIDFAMAAGQVRAIVHAARRTTAGAFKINELYIRLGRKHRTGLPVDQEDNIQKQHFMLRILILMQKVTAAKEAVDVLRQAISLFGGNGAIEDFSSLPRIFRDAMVNELWEGPKNVLLTQIYRDLGRVQNLISPKEFVSMALAGAPQEVQNHLSRELLQHLTSSSFLAGSTDEAIKQAEDWEDFVDHFFKTYQQIAVEPFGSLPVLN</sequence>
<comment type="caution">
    <text evidence="7">The sequence shown here is derived from an EMBL/GenBank/DDBJ whole genome shotgun (WGS) entry which is preliminary data.</text>
</comment>
<organism evidence="7 8">
    <name type="scientific">Paenactinomyces guangxiensis</name>
    <dbReference type="NCBI Taxonomy" id="1490290"/>
    <lineage>
        <taxon>Bacteria</taxon>
        <taxon>Bacillati</taxon>
        <taxon>Bacillota</taxon>
        <taxon>Bacilli</taxon>
        <taxon>Bacillales</taxon>
        <taxon>Thermoactinomycetaceae</taxon>
        <taxon>Paenactinomyces</taxon>
    </lineage>
</organism>
<keyword evidence="4" id="KW-0560">Oxidoreductase</keyword>
<keyword evidence="8" id="KW-1185">Reference proteome</keyword>
<keyword evidence="3 4" id="KW-0274">FAD</keyword>
<gene>
    <name evidence="7" type="ORF">H1191_17215</name>
</gene>
<evidence type="ECO:0000256" key="2">
    <source>
        <dbReference type="ARBA" id="ARBA00022630"/>
    </source>
</evidence>
<dbReference type="InterPro" id="IPR052904">
    <property type="entry name" value="Acyl-CoA_dehydrogenase-like"/>
</dbReference>
<dbReference type="SUPFAM" id="SSF56645">
    <property type="entry name" value="Acyl-CoA dehydrogenase NM domain-like"/>
    <property type="match status" value="1"/>
</dbReference>
<evidence type="ECO:0000313" key="8">
    <source>
        <dbReference type="Proteomes" id="UP000535491"/>
    </source>
</evidence>
<dbReference type="EMBL" id="JACEIQ010000022">
    <property type="protein sequence ID" value="MBA4496026.1"/>
    <property type="molecule type" value="Genomic_DNA"/>
</dbReference>
<evidence type="ECO:0000256" key="1">
    <source>
        <dbReference type="ARBA" id="ARBA00009347"/>
    </source>
</evidence>
<dbReference type="RefSeq" id="WP_181754071.1">
    <property type="nucleotide sequence ID" value="NZ_JACEIQ010000022.1"/>
</dbReference>
<dbReference type="SUPFAM" id="SSF47203">
    <property type="entry name" value="Acyl-CoA dehydrogenase C-terminal domain-like"/>
    <property type="match status" value="1"/>
</dbReference>
<evidence type="ECO:0000259" key="6">
    <source>
        <dbReference type="Pfam" id="PF02770"/>
    </source>
</evidence>
<dbReference type="InterPro" id="IPR036250">
    <property type="entry name" value="AcylCo_DH-like_C"/>
</dbReference>
<dbReference type="AlphaFoldDB" id="A0A7W1WTZ3"/>
<dbReference type="InterPro" id="IPR009100">
    <property type="entry name" value="AcylCoA_DH/oxidase_NM_dom_sf"/>
</dbReference>
<evidence type="ECO:0000256" key="3">
    <source>
        <dbReference type="ARBA" id="ARBA00022827"/>
    </source>
</evidence>
<dbReference type="Gene3D" id="2.40.110.20">
    <property type="match status" value="1"/>
</dbReference>
<comment type="cofactor">
    <cofactor evidence="4">
        <name>FAD</name>
        <dbReference type="ChEBI" id="CHEBI:57692"/>
    </cofactor>
</comment>
<evidence type="ECO:0000256" key="4">
    <source>
        <dbReference type="RuleBase" id="RU362125"/>
    </source>
</evidence>
<reference evidence="7 8" key="1">
    <citation type="submission" date="2020-07" db="EMBL/GenBank/DDBJ databases">
        <authorList>
            <person name="Feng H."/>
        </authorList>
    </citation>
    <scope>NUCLEOTIDE SEQUENCE [LARGE SCALE GENOMIC DNA]</scope>
    <source>
        <strain evidence="8">s-10</strain>
    </source>
</reference>
<keyword evidence="2 4" id="KW-0285">Flavoprotein</keyword>
<protein>
    <submittedName>
        <fullName evidence="7">Acyl-CoA dehydrogenase family protein</fullName>
    </submittedName>
</protein>
<dbReference type="PANTHER" id="PTHR42707">
    <property type="entry name" value="ACYL-COA DEHYDROGENASE"/>
    <property type="match status" value="1"/>
</dbReference>
<accession>A0A7W1WTZ3</accession>
<feature type="domain" description="Acyl-CoA dehydrogenase/oxidase C-terminal" evidence="5">
    <location>
        <begin position="290"/>
        <end position="459"/>
    </location>
</feature>
<evidence type="ECO:0000313" key="7">
    <source>
        <dbReference type="EMBL" id="MBA4496026.1"/>
    </source>
</evidence>
<proteinExistence type="inferred from homology"/>
<name>A0A7W1WTZ3_9BACL</name>
<dbReference type="Gene3D" id="1.20.140.10">
    <property type="entry name" value="Butyryl-CoA Dehydrogenase, subunit A, domain 3"/>
    <property type="match status" value="1"/>
</dbReference>
<evidence type="ECO:0000259" key="5">
    <source>
        <dbReference type="Pfam" id="PF00441"/>
    </source>
</evidence>
<dbReference type="GO" id="GO:0003995">
    <property type="term" value="F:acyl-CoA dehydrogenase activity"/>
    <property type="evidence" value="ECO:0007669"/>
    <property type="project" value="TreeGrafter"/>
</dbReference>
<comment type="similarity">
    <text evidence="1 4">Belongs to the acyl-CoA dehydrogenase family.</text>
</comment>
<dbReference type="PANTHER" id="PTHR42707:SF2">
    <property type="entry name" value="ACD11 DEHYDROGENASE"/>
    <property type="match status" value="1"/>
</dbReference>
<feature type="domain" description="Acyl-CoA oxidase/dehydrogenase middle" evidence="6">
    <location>
        <begin position="179"/>
        <end position="278"/>
    </location>
</feature>
<dbReference type="InterPro" id="IPR009075">
    <property type="entry name" value="AcylCo_DH/oxidase_C"/>
</dbReference>
<dbReference type="Pfam" id="PF02770">
    <property type="entry name" value="Acyl-CoA_dh_M"/>
    <property type="match status" value="1"/>
</dbReference>
<dbReference type="InterPro" id="IPR006091">
    <property type="entry name" value="Acyl-CoA_Oxase/DH_mid-dom"/>
</dbReference>
<dbReference type="Pfam" id="PF00441">
    <property type="entry name" value="Acyl-CoA_dh_1"/>
    <property type="match status" value="1"/>
</dbReference>